<evidence type="ECO:0000256" key="12">
    <source>
        <dbReference type="ARBA" id="ARBA00039103"/>
    </source>
</evidence>
<evidence type="ECO:0000256" key="14">
    <source>
        <dbReference type="RuleBase" id="RU362081"/>
    </source>
</evidence>
<name>A0A1Y3PM23_9BACI</name>
<organism evidence="16 17">
    <name type="scientific">Bacillus thermozeamaize</name>
    <dbReference type="NCBI Taxonomy" id="230954"/>
    <lineage>
        <taxon>Bacteria</taxon>
        <taxon>Bacillati</taxon>
        <taxon>Bacillota</taxon>
        <taxon>Bacilli</taxon>
        <taxon>Bacillales</taxon>
        <taxon>Bacillaceae</taxon>
        <taxon>Bacillus</taxon>
    </lineage>
</organism>
<evidence type="ECO:0000256" key="13">
    <source>
        <dbReference type="ARBA" id="ARBA00049338"/>
    </source>
</evidence>
<proteinExistence type="inferred from homology"/>
<comment type="similarity">
    <text evidence="2 14">Belongs to the cation transport ATPase (P-type) (TC 3.A.3) family. Type IB subfamily.</text>
</comment>
<dbReference type="EMBL" id="LZRT01000094">
    <property type="protein sequence ID" value="OUM86168.1"/>
    <property type="molecule type" value="Genomic_DNA"/>
</dbReference>
<dbReference type="InterPro" id="IPR008250">
    <property type="entry name" value="ATPase_P-typ_transduc_dom_A_sf"/>
</dbReference>
<evidence type="ECO:0000256" key="4">
    <source>
        <dbReference type="ARBA" id="ARBA00022539"/>
    </source>
</evidence>
<keyword evidence="14" id="KW-0067">ATP-binding</keyword>
<dbReference type="InterPro" id="IPR059000">
    <property type="entry name" value="ATPase_P-type_domA"/>
</dbReference>
<dbReference type="Proteomes" id="UP000196475">
    <property type="component" value="Unassembled WGS sequence"/>
</dbReference>
<keyword evidence="10" id="KW-0406">Ion transport</keyword>
<dbReference type="SUPFAM" id="SSF56784">
    <property type="entry name" value="HAD-like"/>
    <property type="match status" value="1"/>
</dbReference>
<dbReference type="InterPro" id="IPR018303">
    <property type="entry name" value="ATPase_P-typ_P_site"/>
</dbReference>
<feature type="transmembrane region" description="Helical" evidence="14">
    <location>
        <begin position="624"/>
        <end position="643"/>
    </location>
</feature>
<gene>
    <name evidence="16" type="ORF">BAA01_01965</name>
</gene>
<evidence type="ECO:0000256" key="5">
    <source>
        <dbReference type="ARBA" id="ARBA00022553"/>
    </source>
</evidence>
<feature type="transmembrane region" description="Helical" evidence="14">
    <location>
        <begin position="314"/>
        <end position="342"/>
    </location>
</feature>
<keyword evidence="3" id="KW-0813">Transport</keyword>
<dbReference type="GO" id="GO:0046872">
    <property type="term" value="F:metal ion binding"/>
    <property type="evidence" value="ECO:0007669"/>
    <property type="project" value="UniProtKB-KW"/>
</dbReference>
<dbReference type="SUPFAM" id="SSF81665">
    <property type="entry name" value="Calcium ATPase, transmembrane domain M"/>
    <property type="match status" value="1"/>
</dbReference>
<dbReference type="EC" id="7.2.2.21" evidence="12"/>
<dbReference type="AlphaFoldDB" id="A0A1Y3PM23"/>
<dbReference type="InterPro" id="IPR023298">
    <property type="entry name" value="ATPase_P-typ_TM_dom_sf"/>
</dbReference>
<dbReference type="PRINTS" id="PR00941">
    <property type="entry name" value="CDATPASE"/>
</dbReference>
<dbReference type="Gene3D" id="3.40.1110.10">
    <property type="entry name" value="Calcium-transporting ATPase, cytoplasmic domain N"/>
    <property type="match status" value="1"/>
</dbReference>
<keyword evidence="4" id="KW-0104">Cadmium</keyword>
<dbReference type="InterPro" id="IPR023214">
    <property type="entry name" value="HAD_sf"/>
</dbReference>
<evidence type="ECO:0000256" key="7">
    <source>
        <dbReference type="ARBA" id="ARBA00022723"/>
    </source>
</evidence>
<dbReference type="NCBIfam" id="TIGR01511">
    <property type="entry name" value="ATPase-IB1_Cu"/>
    <property type="match status" value="1"/>
</dbReference>
<dbReference type="NCBIfam" id="TIGR01494">
    <property type="entry name" value="ATPase_P-type"/>
    <property type="match status" value="1"/>
</dbReference>
<dbReference type="InterPro" id="IPR051014">
    <property type="entry name" value="Cation_Transport_ATPase_IB"/>
</dbReference>
<dbReference type="NCBIfam" id="TIGR01525">
    <property type="entry name" value="ATPase-IB_hvy"/>
    <property type="match status" value="1"/>
</dbReference>
<dbReference type="InterPro" id="IPR044492">
    <property type="entry name" value="P_typ_ATPase_HD_dom"/>
</dbReference>
<dbReference type="Gene3D" id="3.40.50.1000">
    <property type="entry name" value="HAD superfamily/HAD-like"/>
    <property type="match status" value="1"/>
</dbReference>
<dbReference type="PANTHER" id="PTHR48085:SF5">
    <property type="entry name" value="CADMIUM_ZINC-TRANSPORTING ATPASE HMA4-RELATED"/>
    <property type="match status" value="1"/>
</dbReference>
<keyword evidence="8" id="KW-1278">Translocase</keyword>
<evidence type="ECO:0000256" key="3">
    <source>
        <dbReference type="ARBA" id="ARBA00022448"/>
    </source>
</evidence>
<comment type="caution">
    <text evidence="16">The sequence shown here is derived from an EMBL/GenBank/DDBJ whole genome shotgun (WGS) entry which is preliminary data.</text>
</comment>
<dbReference type="SFLD" id="SFLDS00003">
    <property type="entry name" value="Haloacid_Dehalogenase"/>
    <property type="match status" value="1"/>
</dbReference>
<dbReference type="GO" id="GO:0005524">
    <property type="term" value="F:ATP binding"/>
    <property type="evidence" value="ECO:0007669"/>
    <property type="project" value="UniProtKB-UniRule"/>
</dbReference>
<dbReference type="SFLD" id="SFLDG00002">
    <property type="entry name" value="C1.7:_P-type_atpase_like"/>
    <property type="match status" value="1"/>
</dbReference>
<keyword evidence="14" id="KW-0547">Nucleotide-binding</keyword>
<dbReference type="Pfam" id="PF00122">
    <property type="entry name" value="E1-E2_ATPase"/>
    <property type="match status" value="1"/>
</dbReference>
<dbReference type="InterPro" id="IPR023299">
    <property type="entry name" value="ATPase_P-typ_cyto_dom_N"/>
</dbReference>
<feature type="transmembrane region" description="Helical" evidence="14">
    <location>
        <begin position="283"/>
        <end position="302"/>
    </location>
</feature>
<dbReference type="FunFam" id="2.70.150.10:FF:000002">
    <property type="entry name" value="Copper-transporting ATPase 1, putative"/>
    <property type="match status" value="1"/>
</dbReference>
<keyword evidence="9 14" id="KW-1133">Transmembrane helix</keyword>
<dbReference type="InterPro" id="IPR001757">
    <property type="entry name" value="P_typ_ATPase"/>
</dbReference>
<dbReference type="PRINTS" id="PR00119">
    <property type="entry name" value="CATATPASE"/>
</dbReference>
<accession>A0A1Y3PM23</accession>
<protein>
    <recommendedName>
        <fullName evidence="12">Cd(2+)-exporting ATPase</fullName>
        <ecNumber evidence="12">7.2.2.21</ecNumber>
    </recommendedName>
</protein>
<dbReference type="GO" id="GO:0008551">
    <property type="term" value="F:P-type cadmium transporter activity"/>
    <property type="evidence" value="ECO:0007669"/>
    <property type="project" value="UniProtKB-EC"/>
</dbReference>
<evidence type="ECO:0000259" key="15">
    <source>
        <dbReference type="Pfam" id="PF00122"/>
    </source>
</evidence>
<evidence type="ECO:0000256" key="2">
    <source>
        <dbReference type="ARBA" id="ARBA00006024"/>
    </source>
</evidence>
<evidence type="ECO:0000313" key="16">
    <source>
        <dbReference type="EMBL" id="OUM86168.1"/>
    </source>
</evidence>
<comment type="catalytic activity">
    <reaction evidence="13">
        <text>Cd(2+)(in) + ATP + H2O = Cd(2+)(out) + ADP + phosphate + H(+)</text>
        <dbReference type="Rhea" id="RHEA:12132"/>
        <dbReference type="ChEBI" id="CHEBI:15377"/>
        <dbReference type="ChEBI" id="CHEBI:15378"/>
        <dbReference type="ChEBI" id="CHEBI:30616"/>
        <dbReference type="ChEBI" id="CHEBI:43474"/>
        <dbReference type="ChEBI" id="CHEBI:48775"/>
        <dbReference type="ChEBI" id="CHEBI:456216"/>
        <dbReference type="EC" id="7.2.2.21"/>
    </reaction>
</comment>
<dbReference type="SUPFAM" id="SSF81653">
    <property type="entry name" value="Calcium ATPase, transduction domain A"/>
    <property type="match status" value="1"/>
</dbReference>
<dbReference type="SFLD" id="SFLDF00027">
    <property type="entry name" value="p-type_atpase"/>
    <property type="match status" value="1"/>
</dbReference>
<reference evidence="17" key="1">
    <citation type="submission" date="2016-06" db="EMBL/GenBank/DDBJ databases">
        <authorList>
            <person name="Nascimento L."/>
            <person name="Pereira R.V."/>
            <person name="Martins L.F."/>
            <person name="Quaggio R.B."/>
            <person name="Silva A.M."/>
            <person name="Setubal J.C."/>
        </authorList>
    </citation>
    <scope>NUCLEOTIDE SEQUENCE [LARGE SCALE GENOMIC DNA]</scope>
</reference>
<dbReference type="Pfam" id="PF00702">
    <property type="entry name" value="Hydrolase"/>
    <property type="match status" value="1"/>
</dbReference>
<dbReference type="CDD" id="cd07545">
    <property type="entry name" value="P-type_ATPase_Cd-like"/>
    <property type="match status" value="1"/>
</dbReference>
<evidence type="ECO:0000256" key="1">
    <source>
        <dbReference type="ARBA" id="ARBA00004651"/>
    </source>
</evidence>
<evidence type="ECO:0000256" key="8">
    <source>
        <dbReference type="ARBA" id="ARBA00022967"/>
    </source>
</evidence>
<dbReference type="InterPro" id="IPR027256">
    <property type="entry name" value="P-typ_ATPase_IB"/>
</dbReference>
<keyword evidence="7 14" id="KW-0479">Metal-binding</keyword>
<dbReference type="PANTHER" id="PTHR48085">
    <property type="entry name" value="CADMIUM/ZINC-TRANSPORTING ATPASE HMA2-RELATED"/>
    <property type="match status" value="1"/>
</dbReference>
<evidence type="ECO:0000256" key="6">
    <source>
        <dbReference type="ARBA" id="ARBA00022692"/>
    </source>
</evidence>
<dbReference type="GO" id="GO:0016887">
    <property type="term" value="F:ATP hydrolysis activity"/>
    <property type="evidence" value="ECO:0007669"/>
    <property type="project" value="InterPro"/>
</dbReference>
<comment type="subcellular location">
    <subcellularLocation>
        <location evidence="1">Cell membrane</location>
        <topology evidence="1">Multi-pass membrane protein</topology>
    </subcellularLocation>
</comment>
<feature type="domain" description="P-type ATPase A" evidence="15">
    <location>
        <begin position="163"/>
        <end position="264"/>
    </location>
</feature>
<dbReference type="PROSITE" id="PS00154">
    <property type="entry name" value="ATPASE_E1_E2"/>
    <property type="match status" value="1"/>
</dbReference>
<dbReference type="GO" id="GO:0005886">
    <property type="term" value="C:plasma membrane"/>
    <property type="evidence" value="ECO:0007669"/>
    <property type="project" value="UniProtKB-SubCell"/>
</dbReference>
<evidence type="ECO:0000313" key="17">
    <source>
        <dbReference type="Proteomes" id="UP000196475"/>
    </source>
</evidence>
<keyword evidence="6 14" id="KW-0812">Transmembrane</keyword>
<evidence type="ECO:0000256" key="11">
    <source>
        <dbReference type="ARBA" id="ARBA00023136"/>
    </source>
</evidence>
<evidence type="ECO:0000256" key="10">
    <source>
        <dbReference type="ARBA" id="ARBA00023065"/>
    </source>
</evidence>
<feature type="transmembrane region" description="Helical" evidence="14">
    <location>
        <begin position="60"/>
        <end position="76"/>
    </location>
</feature>
<sequence>MPGVREVELNFVAAKLSIEGDISDQRLQKEIRKIEDVTILPVKTAEATVRQSFLQANGKLLRTGLSLATLLLGLSLGTYESLQKIFLLSSILIGGYPVAQKGLRNLLRLNFDMNVLMTIAITGALIIGEWNEAAVVAFLFAVSEMLESYSMEKARQSIRSLMELAPREATVLRNGQEVRIPVEEVNAGDILVVKPGEKISLDGIILEGATSVNEAPITGESMPVEKEPGDPVYAGTLNQQGAFRMRATKRAEDTTLARIIQLVEKAQGERAPSQAFVDRFAKVYTPLIILMAAGVALIPPLLLGGNWNHWVYEALALLVVACPCALVISTPVAIVSAIGAAARNGVLVKGGIYLEEIGRLRAIAFDKTGTLTMGKPEVTDLLPASEQTEEELLRLAAGLEARSEHPLARAIIQRADEREIPYAPARSFYAVPGKGAEGEIDGIRYWIGKPSWAEEKGLNTDPLMARIGALQKQGKTVMLLGTEEEILGLVAVSDPVRPQSVDAILRLRRYGIKTRMLTGDNRSTAAAIAQQVGVDDYEAELLPEEKLQQVRLLLRQYGTAAMVGDGINDAPALAAASVGIAMGGAGTDTALETADVVLMGDDLLKLPFAIHLGQRAVRVIRQNIAFSLGTKLLAVLLVFPGWLTLWLAILADMGATILVTLNGMRLFRTREM</sequence>
<keyword evidence="14" id="KW-1003">Cell membrane</keyword>
<keyword evidence="5" id="KW-0597">Phosphoprotein</keyword>
<evidence type="ECO:0000256" key="9">
    <source>
        <dbReference type="ARBA" id="ARBA00022989"/>
    </source>
</evidence>
<dbReference type="Gene3D" id="2.70.150.10">
    <property type="entry name" value="Calcium-transporting ATPase, cytoplasmic transduction domain A"/>
    <property type="match status" value="1"/>
</dbReference>
<dbReference type="NCBIfam" id="TIGR01512">
    <property type="entry name" value="ATPase-IB2_Cd"/>
    <property type="match status" value="1"/>
</dbReference>
<keyword evidence="11 14" id="KW-0472">Membrane</keyword>
<dbReference type="InterPro" id="IPR036412">
    <property type="entry name" value="HAD-like_sf"/>
</dbReference>